<feature type="region of interest" description="Disordered" evidence="1">
    <location>
        <begin position="130"/>
        <end position="183"/>
    </location>
</feature>
<dbReference type="STRING" id="945553.A0A0D2NZU2"/>
<evidence type="ECO:0000313" key="2">
    <source>
        <dbReference type="EMBL" id="KJA13955.1"/>
    </source>
</evidence>
<reference evidence="3" key="1">
    <citation type="submission" date="2014-04" db="EMBL/GenBank/DDBJ databases">
        <title>Evolutionary Origins and Diversification of the Mycorrhizal Mutualists.</title>
        <authorList>
            <consortium name="DOE Joint Genome Institute"/>
            <consortium name="Mycorrhizal Genomics Consortium"/>
            <person name="Kohler A."/>
            <person name="Kuo A."/>
            <person name="Nagy L.G."/>
            <person name="Floudas D."/>
            <person name="Copeland A."/>
            <person name="Barry K.W."/>
            <person name="Cichocki N."/>
            <person name="Veneault-Fourrey C."/>
            <person name="LaButti K."/>
            <person name="Lindquist E.A."/>
            <person name="Lipzen A."/>
            <person name="Lundell T."/>
            <person name="Morin E."/>
            <person name="Murat C."/>
            <person name="Riley R."/>
            <person name="Ohm R."/>
            <person name="Sun H."/>
            <person name="Tunlid A."/>
            <person name="Henrissat B."/>
            <person name="Grigoriev I.V."/>
            <person name="Hibbett D.S."/>
            <person name="Martin F."/>
        </authorList>
    </citation>
    <scope>NUCLEOTIDE SEQUENCE [LARGE SCALE GENOMIC DNA]</scope>
    <source>
        <strain evidence="3">FD-334 SS-4</strain>
    </source>
</reference>
<name>A0A0D2NZU2_HYPSF</name>
<proteinExistence type="predicted"/>
<organism evidence="2 3">
    <name type="scientific">Hypholoma sublateritium (strain FD-334 SS-4)</name>
    <dbReference type="NCBI Taxonomy" id="945553"/>
    <lineage>
        <taxon>Eukaryota</taxon>
        <taxon>Fungi</taxon>
        <taxon>Dikarya</taxon>
        <taxon>Basidiomycota</taxon>
        <taxon>Agaricomycotina</taxon>
        <taxon>Agaricomycetes</taxon>
        <taxon>Agaricomycetidae</taxon>
        <taxon>Agaricales</taxon>
        <taxon>Agaricineae</taxon>
        <taxon>Strophariaceae</taxon>
        <taxon>Hypholoma</taxon>
    </lineage>
</organism>
<accession>A0A0D2NZU2</accession>
<dbReference type="AlphaFoldDB" id="A0A0D2NZU2"/>
<evidence type="ECO:0000256" key="1">
    <source>
        <dbReference type="SAM" id="MobiDB-lite"/>
    </source>
</evidence>
<dbReference type="Gene3D" id="3.10.20.90">
    <property type="entry name" value="Phosphatidylinositol 3-kinase Catalytic Subunit, Chain A, domain 1"/>
    <property type="match status" value="1"/>
</dbReference>
<feature type="compositionally biased region" description="Polar residues" evidence="1">
    <location>
        <begin position="139"/>
        <end position="150"/>
    </location>
</feature>
<gene>
    <name evidence="2" type="ORF">HYPSUDRAFT_209116</name>
</gene>
<keyword evidence="3" id="KW-1185">Reference proteome</keyword>
<dbReference type="Proteomes" id="UP000054270">
    <property type="component" value="Unassembled WGS sequence"/>
</dbReference>
<evidence type="ECO:0000313" key="3">
    <source>
        <dbReference type="Proteomes" id="UP000054270"/>
    </source>
</evidence>
<protein>
    <submittedName>
        <fullName evidence="2">Uncharacterized protein</fullName>
    </submittedName>
</protein>
<dbReference type="SUPFAM" id="SSF54277">
    <property type="entry name" value="CAD &amp; PB1 domains"/>
    <property type="match status" value="1"/>
</dbReference>
<dbReference type="EMBL" id="KN817703">
    <property type="protein sequence ID" value="KJA13955.1"/>
    <property type="molecule type" value="Genomic_DNA"/>
</dbReference>
<sequence>MPPERKASGSYEKPQAVTEGVEGPVIAQWRSNGGLPPLPLALPSAPLLSANGPLHLITPRLTSGMGANRYAASDTSFESAIPKSSAAAESIQLCAPAQRLRESERAQLVDGGRNRLYRKRAAMPMLNVSSLQEPPPITRSRNASQPTARTESARHGPFPKNVPIGTGKRGSGSSQSTGVGIHTSRSHGAFDAVQEPAGAPPVKVKVHFHDIFVIQAPRTTEYDDLVEKVGRKIRLRGPRRDDRPLPLKYPA</sequence>
<dbReference type="OrthoDB" id="1594986at2759"/>